<dbReference type="InterPro" id="IPR012349">
    <property type="entry name" value="Split_barrel_FMN-bd"/>
</dbReference>
<dbReference type="EMBL" id="NMUL01000005">
    <property type="protein sequence ID" value="OXM70588.1"/>
    <property type="molecule type" value="Genomic_DNA"/>
</dbReference>
<dbReference type="Proteomes" id="UP000215199">
    <property type="component" value="Unassembled WGS sequence"/>
</dbReference>
<dbReference type="Pfam" id="PF01243">
    <property type="entry name" value="PNPOx_N"/>
    <property type="match status" value="1"/>
</dbReference>
<protein>
    <submittedName>
        <fullName evidence="3">PPOX class F420-dependent enzyme</fullName>
    </submittedName>
</protein>
<dbReference type="OrthoDB" id="162914at2"/>
<dbReference type="PANTHER" id="PTHR35176">
    <property type="entry name" value="HEME OXYGENASE HI_0854-RELATED"/>
    <property type="match status" value="1"/>
</dbReference>
<keyword evidence="4" id="KW-1185">Reference proteome</keyword>
<evidence type="ECO:0000313" key="4">
    <source>
        <dbReference type="Proteomes" id="UP000215199"/>
    </source>
</evidence>
<dbReference type="SUPFAM" id="SSF50475">
    <property type="entry name" value="FMN-binding split barrel"/>
    <property type="match status" value="1"/>
</dbReference>
<evidence type="ECO:0000259" key="2">
    <source>
        <dbReference type="Pfam" id="PF01243"/>
    </source>
</evidence>
<dbReference type="InterPro" id="IPR019920">
    <property type="entry name" value="F420-binding_dom_put"/>
</dbReference>
<dbReference type="AlphaFoldDB" id="A0A229THD9"/>
<dbReference type="RefSeq" id="WP_093946353.1">
    <property type="nucleotide sequence ID" value="NZ_NMUL01000005.1"/>
</dbReference>
<sequence length="131" mass="14665">MGVTFNEATKALFDGKNFPVVATINADGSVQTSVVWAKRDGDAVLFATVRGRLKERNMRRDPRVSLSVFDLEDPLKYVEIRGRAEITEQGGRELINELSHKYDGKDFRTEPPEVVRVVVRVVPDKITGYAA</sequence>
<dbReference type="Gene3D" id="2.30.110.10">
    <property type="entry name" value="Electron Transport, Fmn-binding Protein, Chain A"/>
    <property type="match status" value="1"/>
</dbReference>
<dbReference type="InterPro" id="IPR052019">
    <property type="entry name" value="F420H2_bilvrd_red/Heme_oxyg"/>
</dbReference>
<name>A0A229THD9_9PSEU</name>
<organism evidence="3 4">
    <name type="scientific">Amycolatopsis vastitatis</name>
    <dbReference type="NCBI Taxonomy" id="1905142"/>
    <lineage>
        <taxon>Bacteria</taxon>
        <taxon>Bacillati</taxon>
        <taxon>Actinomycetota</taxon>
        <taxon>Actinomycetes</taxon>
        <taxon>Pseudonocardiales</taxon>
        <taxon>Pseudonocardiaceae</taxon>
        <taxon>Amycolatopsis</taxon>
    </lineage>
</organism>
<dbReference type="PANTHER" id="PTHR35176:SF6">
    <property type="entry name" value="HEME OXYGENASE HI_0854-RELATED"/>
    <property type="match status" value="1"/>
</dbReference>
<dbReference type="GO" id="GO:0005829">
    <property type="term" value="C:cytosol"/>
    <property type="evidence" value="ECO:0007669"/>
    <property type="project" value="TreeGrafter"/>
</dbReference>
<evidence type="ECO:0000256" key="1">
    <source>
        <dbReference type="ARBA" id="ARBA00023002"/>
    </source>
</evidence>
<comment type="caution">
    <text evidence="3">The sequence shown here is derived from an EMBL/GenBank/DDBJ whole genome shotgun (WGS) entry which is preliminary data.</text>
</comment>
<proteinExistence type="predicted"/>
<dbReference type="GO" id="GO:0070967">
    <property type="term" value="F:coenzyme F420 binding"/>
    <property type="evidence" value="ECO:0007669"/>
    <property type="project" value="TreeGrafter"/>
</dbReference>
<keyword evidence="1" id="KW-0560">Oxidoreductase</keyword>
<reference evidence="4" key="1">
    <citation type="submission" date="2017-07" db="EMBL/GenBank/DDBJ databases">
        <title>Comparative genome mining reveals phylogenetic distribution patterns of secondary metabolites in Amycolatopsis.</title>
        <authorList>
            <person name="Adamek M."/>
            <person name="Alanjary M."/>
            <person name="Sales-Ortells H."/>
            <person name="Goodfellow M."/>
            <person name="Bull A.T."/>
            <person name="Kalinowski J."/>
            <person name="Ziemert N."/>
        </authorList>
    </citation>
    <scope>NUCLEOTIDE SEQUENCE [LARGE SCALE GENOMIC DNA]</scope>
    <source>
        <strain evidence="4">H5</strain>
    </source>
</reference>
<evidence type="ECO:0000313" key="3">
    <source>
        <dbReference type="EMBL" id="OXM70588.1"/>
    </source>
</evidence>
<gene>
    <name evidence="3" type="ORF">CF165_05885</name>
</gene>
<feature type="domain" description="Pyridoxamine 5'-phosphate oxidase N-terminal" evidence="2">
    <location>
        <begin position="6"/>
        <end position="127"/>
    </location>
</feature>
<dbReference type="GO" id="GO:0016627">
    <property type="term" value="F:oxidoreductase activity, acting on the CH-CH group of donors"/>
    <property type="evidence" value="ECO:0007669"/>
    <property type="project" value="TreeGrafter"/>
</dbReference>
<dbReference type="NCBIfam" id="TIGR03618">
    <property type="entry name" value="Rv1155_F420"/>
    <property type="match status" value="1"/>
</dbReference>
<accession>A0A229THD9</accession>
<dbReference type="InterPro" id="IPR011576">
    <property type="entry name" value="Pyridox_Oxase_N"/>
</dbReference>